<dbReference type="Gene3D" id="3.40.190.290">
    <property type="match status" value="1"/>
</dbReference>
<keyword evidence="2" id="KW-0805">Transcription regulation</keyword>
<reference evidence="6" key="1">
    <citation type="submission" date="2023-07" db="EMBL/GenBank/DDBJ databases">
        <title>Bacterial whole genome sequence for Sphingobium sp. HBC34.</title>
        <authorList>
            <person name="Le V."/>
            <person name="Ko S.-R."/>
            <person name="Ahn C.-Y."/>
            <person name="Oh H.-M."/>
        </authorList>
    </citation>
    <scope>NUCLEOTIDE SEQUENCE</scope>
    <source>
        <strain evidence="6">HBC34</strain>
    </source>
</reference>
<feature type="domain" description="HTH lysR-type" evidence="5">
    <location>
        <begin position="2"/>
        <end position="59"/>
    </location>
</feature>
<dbReference type="Gene3D" id="1.10.10.10">
    <property type="entry name" value="Winged helix-like DNA-binding domain superfamily/Winged helix DNA-binding domain"/>
    <property type="match status" value="1"/>
</dbReference>
<dbReference type="EMBL" id="JAUQOM010000004">
    <property type="protein sequence ID" value="MDO7835627.1"/>
    <property type="molecule type" value="Genomic_DNA"/>
</dbReference>
<evidence type="ECO:0000256" key="4">
    <source>
        <dbReference type="ARBA" id="ARBA00023163"/>
    </source>
</evidence>
<dbReference type="SUPFAM" id="SSF46785">
    <property type="entry name" value="Winged helix' DNA-binding domain"/>
    <property type="match status" value="1"/>
</dbReference>
<dbReference type="PANTHER" id="PTHR30537:SF5">
    <property type="entry name" value="HTH-TYPE TRANSCRIPTIONAL ACTIVATOR TTDR-RELATED"/>
    <property type="match status" value="1"/>
</dbReference>
<evidence type="ECO:0000259" key="5">
    <source>
        <dbReference type="PROSITE" id="PS50931"/>
    </source>
</evidence>
<dbReference type="PANTHER" id="PTHR30537">
    <property type="entry name" value="HTH-TYPE TRANSCRIPTIONAL REGULATOR"/>
    <property type="match status" value="1"/>
</dbReference>
<dbReference type="InterPro" id="IPR005119">
    <property type="entry name" value="LysR_subst-bd"/>
</dbReference>
<evidence type="ECO:0000256" key="2">
    <source>
        <dbReference type="ARBA" id="ARBA00023015"/>
    </source>
</evidence>
<keyword evidence="7" id="KW-1185">Reference proteome</keyword>
<dbReference type="SUPFAM" id="SSF53850">
    <property type="entry name" value="Periplasmic binding protein-like II"/>
    <property type="match status" value="1"/>
</dbReference>
<proteinExistence type="inferred from homology"/>
<protein>
    <submittedName>
        <fullName evidence="6">LysR family transcriptional regulator</fullName>
    </submittedName>
</protein>
<comment type="similarity">
    <text evidence="1">Belongs to the LysR transcriptional regulatory family.</text>
</comment>
<dbReference type="RefSeq" id="WP_304536049.1">
    <property type="nucleotide sequence ID" value="NZ_JAUQOM010000004.1"/>
</dbReference>
<sequence length="294" mass="31780">MMSLADLAIFVETVNVGSLAGAARRLKIPAMTASRRLAALEAELGVRLLHRTTRGLSLTGDGETLLPYAQGLVEGEQALRQALAPSTPSLSGLLRITASVPFGRKILTPFIGAFLQQHPDLRIDLQLQDGVVDIVNQGIDCAIRIGVLEDSRLIAQAISGNPRGLYAAPAYLDRMGRPQAIEELASHACLVRSGTTHWCFGPNSQRQRVRGVFSANSVEALHQAAIHAMGIALLSDWDASDDVAAGLLEPLPMREGLAEPLQIWAIYPTTRFVPPKVRHFIAALKSHLIARFPR</sequence>
<evidence type="ECO:0000256" key="3">
    <source>
        <dbReference type="ARBA" id="ARBA00023125"/>
    </source>
</evidence>
<accession>A0ABT8ZN61</accession>
<keyword evidence="4" id="KW-0804">Transcription</keyword>
<evidence type="ECO:0000256" key="1">
    <source>
        <dbReference type="ARBA" id="ARBA00009437"/>
    </source>
</evidence>
<dbReference type="CDD" id="cd08422">
    <property type="entry name" value="PBP2_CrgA_like"/>
    <property type="match status" value="1"/>
</dbReference>
<organism evidence="6 7">
    <name type="scientific">Sphingobium cyanobacteriorum</name>
    <dbReference type="NCBI Taxonomy" id="3063954"/>
    <lineage>
        <taxon>Bacteria</taxon>
        <taxon>Pseudomonadati</taxon>
        <taxon>Pseudomonadota</taxon>
        <taxon>Alphaproteobacteria</taxon>
        <taxon>Sphingomonadales</taxon>
        <taxon>Sphingomonadaceae</taxon>
        <taxon>Sphingobium</taxon>
    </lineage>
</organism>
<comment type="caution">
    <text evidence="6">The sequence shown here is derived from an EMBL/GenBank/DDBJ whole genome shotgun (WGS) entry which is preliminary data.</text>
</comment>
<dbReference type="Proteomes" id="UP001176471">
    <property type="component" value="Unassembled WGS sequence"/>
</dbReference>
<dbReference type="InterPro" id="IPR058163">
    <property type="entry name" value="LysR-type_TF_proteobact-type"/>
</dbReference>
<dbReference type="Pfam" id="PF03466">
    <property type="entry name" value="LysR_substrate"/>
    <property type="match status" value="1"/>
</dbReference>
<name>A0ABT8ZN61_9SPHN</name>
<dbReference type="InterPro" id="IPR036388">
    <property type="entry name" value="WH-like_DNA-bd_sf"/>
</dbReference>
<dbReference type="Pfam" id="PF00126">
    <property type="entry name" value="HTH_1"/>
    <property type="match status" value="1"/>
</dbReference>
<dbReference type="InterPro" id="IPR000847">
    <property type="entry name" value="LysR_HTH_N"/>
</dbReference>
<dbReference type="PROSITE" id="PS50931">
    <property type="entry name" value="HTH_LYSR"/>
    <property type="match status" value="1"/>
</dbReference>
<gene>
    <name evidence="6" type="ORF">Q4610_11285</name>
</gene>
<evidence type="ECO:0000313" key="6">
    <source>
        <dbReference type="EMBL" id="MDO7835627.1"/>
    </source>
</evidence>
<evidence type="ECO:0000313" key="7">
    <source>
        <dbReference type="Proteomes" id="UP001176471"/>
    </source>
</evidence>
<keyword evidence="3" id="KW-0238">DNA-binding</keyword>
<dbReference type="InterPro" id="IPR036390">
    <property type="entry name" value="WH_DNA-bd_sf"/>
</dbReference>